<evidence type="ECO:0000259" key="2">
    <source>
        <dbReference type="Pfam" id="PF12146"/>
    </source>
</evidence>
<keyword evidence="1" id="KW-1133">Transmembrane helix</keyword>
<evidence type="ECO:0000313" key="4">
    <source>
        <dbReference type="Proteomes" id="UP000007517"/>
    </source>
</evidence>
<dbReference type="SUPFAM" id="SSF53474">
    <property type="entry name" value="alpha/beta-Hydrolases"/>
    <property type="match status" value="1"/>
</dbReference>
<reference evidence="3 4" key="1">
    <citation type="journal article" date="2012" name="J. Bacteriol.">
        <title>Genome Sequence of Blastococcus saxobsidens DD2, a Stone-Inhabiting Bacterium.</title>
        <authorList>
            <person name="Chouaia B."/>
            <person name="Crotti E."/>
            <person name="Brusetti L."/>
            <person name="Daffonchio D."/>
            <person name="Essoussi I."/>
            <person name="Nouioui I."/>
            <person name="Sbissi I."/>
            <person name="Ghodhbane-Gtari F."/>
            <person name="Gtari M."/>
            <person name="Vacherie B."/>
            <person name="Barbe V."/>
            <person name="Medigue C."/>
            <person name="Gury J."/>
            <person name="Pujic P."/>
            <person name="Normand P."/>
        </authorList>
    </citation>
    <scope>NUCLEOTIDE SEQUENCE [LARGE SCALE GENOMIC DNA]</scope>
    <source>
        <strain evidence="3 4">DD2</strain>
    </source>
</reference>
<dbReference type="eggNOG" id="COG1073">
    <property type="taxonomic scope" value="Bacteria"/>
</dbReference>
<gene>
    <name evidence="3" type="ordered locus">BLASA_0996</name>
</gene>
<dbReference type="Gene3D" id="3.40.50.1820">
    <property type="entry name" value="alpha/beta hydrolase"/>
    <property type="match status" value="1"/>
</dbReference>
<keyword evidence="1" id="KW-0472">Membrane</keyword>
<keyword evidence="3" id="KW-0378">Hydrolase</keyword>
<protein>
    <submittedName>
        <fullName evidence="3">Putative secreted hydrolase</fullName>
    </submittedName>
</protein>
<dbReference type="EMBL" id="FO117623">
    <property type="protein sequence ID" value="CCG01944.1"/>
    <property type="molecule type" value="Genomic_DNA"/>
</dbReference>
<reference evidence="4" key="2">
    <citation type="submission" date="2012-02" db="EMBL/GenBank/DDBJ databases">
        <title>Complete genome sequence of Blastococcus saxobsidens strain DD2.</title>
        <authorList>
            <person name="Genoscope."/>
        </authorList>
    </citation>
    <scope>NUCLEOTIDE SEQUENCE [LARGE SCALE GENOMIC DNA]</scope>
    <source>
        <strain evidence="4">DD2</strain>
    </source>
</reference>
<organism evidence="3 4">
    <name type="scientific">Blastococcus saxobsidens (strain DD2)</name>
    <dbReference type="NCBI Taxonomy" id="1146883"/>
    <lineage>
        <taxon>Bacteria</taxon>
        <taxon>Bacillati</taxon>
        <taxon>Actinomycetota</taxon>
        <taxon>Actinomycetes</taxon>
        <taxon>Geodermatophilales</taxon>
        <taxon>Geodermatophilaceae</taxon>
        <taxon>Blastococcus</taxon>
    </lineage>
</organism>
<proteinExistence type="predicted"/>
<keyword evidence="4" id="KW-1185">Reference proteome</keyword>
<dbReference type="InterPro" id="IPR022742">
    <property type="entry name" value="Hydrolase_4"/>
</dbReference>
<dbReference type="Pfam" id="PF12146">
    <property type="entry name" value="Hydrolase_4"/>
    <property type="match status" value="1"/>
</dbReference>
<dbReference type="STRING" id="1146883.BLASA_0996"/>
<dbReference type="PANTHER" id="PTHR12277:SF79">
    <property type="entry name" value="XAA-PRO DIPEPTIDYL-PEPTIDASE-RELATED"/>
    <property type="match status" value="1"/>
</dbReference>
<sequence>MTRPRRAVIIGRVVRSLLVGAGAVALLLALVVGLLWGFQRSLIYLPDSGPVGSAGDVIPGGRDVVLRTFDGLDLGGWYVPAADEDAATVLVANGNGGHRGLRAPLARALADAGLGVLLFDYRGYGGNPGSPTEEGLARDIRAARAFLLEDAGVPADRLLYFGESLGAAVVTELATEHPPAGLVLRSPFVDLASVAAEHYPLLPVRALLWDRYPLAEQLAGVDVPTTVVLGTADSIVPPEQSRAVAEAARQLHRLVEVAGADHNDRVLLDGDAVVDAVVELAERS</sequence>
<feature type="domain" description="Serine aminopeptidase S33" evidence="2">
    <location>
        <begin position="85"/>
        <end position="194"/>
    </location>
</feature>
<dbReference type="KEGG" id="bsd:BLASA_0996"/>
<evidence type="ECO:0000256" key="1">
    <source>
        <dbReference type="SAM" id="Phobius"/>
    </source>
</evidence>
<name>H6RUH9_BLASD</name>
<dbReference type="InterPro" id="IPR029058">
    <property type="entry name" value="AB_hydrolase_fold"/>
</dbReference>
<dbReference type="GO" id="GO:0016787">
    <property type="term" value="F:hydrolase activity"/>
    <property type="evidence" value="ECO:0007669"/>
    <property type="project" value="UniProtKB-KW"/>
</dbReference>
<dbReference type="AlphaFoldDB" id="H6RUH9"/>
<dbReference type="Proteomes" id="UP000007517">
    <property type="component" value="Chromosome"/>
</dbReference>
<evidence type="ECO:0000313" key="3">
    <source>
        <dbReference type="EMBL" id="CCG01944.1"/>
    </source>
</evidence>
<keyword evidence="1" id="KW-0812">Transmembrane</keyword>
<dbReference type="PANTHER" id="PTHR12277">
    <property type="entry name" value="ALPHA/BETA HYDROLASE DOMAIN-CONTAINING PROTEIN"/>
    <property type="match status" value="1"/>
</dbReference>
<accession>H6RUH9</accession>
<dbReference type="HOGENOM" id="CLU_029375_2_1_11"/>
<feature type="transmembrane region" description="Helical" evidence="1">
    <location>
        <begin position="12"/>
        <end position="38"/>
    </location>
</feature>